<keyword evidence="1" id="KW-0472">Membrane</keyword>
<proteinExistence type="predicted"/>
<evidence type="ECO:0000313" key="3">
    <source>
        <dbReference type="Proteomes" id="UP000717752"/>
    </source>
</evidence>
<keyword evidence="1" id="KW-1133">Transmembrane helix</keyword>
<keyword evidence="1" id="KW-0812">Transmembrane</keyword>
<organism evidence="2 3">
    <name type="scientific">Rhizobium mesosinicum</name>
    <dbReference type="NCBI Taxonomy" id="335017"/>
    <lineage>
        <taxon>Bacteria</taxon>
        <taxon>Pseudomonadati</taxon>
        <taxon>Pseudomonadota</taxon>
        <taxon>Alphaproteobacteria</taxon>
        <taxon>Hyphomicrobiales</taxon>
        <taxon>Rhizobiaceae</taxon>
        <taxon>Rhizobium/Agrobacterium group</taxon>
        <taxon>Rhizobium</taxon>
    </lineage>
</organism>
<dbReference type="RefSeq" id="WP_220336253.1">
    <property type="nucleotide sequence ID" value="NZ_JAEUAK010000008.1"/>
</dbReference>
<comment type="caution">
    <text evidence="2">The sequence shown here is derived from an EMBL/GenBank/DDBJ whole genome shotgun (WGS) entry which is preliminary data.</text>
</comment>
<evidence type="ECO:0000313" key="2">
    <source>
        <dbReference type="EMBL" id="MBW9054911.1"/>
    </source>
</evidence>
<dbReference type="EMBL" id="JAEUAK010000008">
    <property type="protein sequence ID" value="MBW9054911.1"/>
    <property type="molecule type" value="Genomic_DNA"/>
</dbReference>
<reference evidence="2 3" key="1">
    <citation type="journal article" date="2021" name="MBio">
        <title>Poor Competitiveness of Bradyrhizobium in Pigeon Pea Root Colonization in Indian Soils.</title>
        <authorList>
            <person name="Chalasani D."/>
            <person name="Basu A."/>
            <person name="Pullabhotla S.V.S.R.N."/>
            <person name="Jorrin B."/>
            <person name="Neal A.L."/>
            <person name="Poole P.S."/>
            <person name="Podile A.R."/>
            <person name="Tkacz A."/>
        </authorList>
    </citation>
    <scope>NUCLEOTIDE SEQUENCE [LARGE SCALE GENOMIC DNA]</scope>
    <source>
        <strain evidence="2 3">HU56</strain>
    </source>
</reference>
<protein>
    <submittedName>
        <fullName evidence="2">Uncharacterized protein</fullName>
    </submittedName>
</protein>
<name>A0ABS7GZE6_9HYPH</name>
<keyword evidence="3" id="KW-1185">Reference proteome</keyword>
<accession>A0ABS7GZE6</accession>
<dbReference type="Proteomes" id="UP000717752">
    <property type="component" value="Unassembled WGS sequence"/>
</dbReference>
<evidence type="ECO:0000256" key="1">
    <source>
        <dbReference type="SAM" id="Phobius"/>
    </source>
</evidence>
<gene>
    <name evidence="2" type="ORF">JNB85_21140</name>
</gene>
<feature type="transmembrane region" description="Helical" evidence="1">
    <location>
        <begin position="12"/>
        <end position="30"/>
    </location>
</feature>
<sequence length="48" mass="5200">MIYEEPKTGSFTIPLIAILLAMAGIVMLLISNAGTHPQARVFVQVEQS</sequence>